<dbReference type="GO" id="GO:0043565">
    <property type="term" value="F:sequence-specific DNA binding"/>
    <property type="evidence" value="ECO:0007669"/>
    <property type="project" value="InterPro"/>
</dbReference>
<dbReference type="InterPro" id="IPR010921">
    <property type="entry name" value="Trp_repressor/repl_initiator"/>
</dbReference>
<proteinExistence type="predicted"/>
<organism evidence="1">
    <name type="scientific">Staphylococcus aureus</name>
    <dbReference type="NCBI Taxonomy" id="1280"/>
    <lineage>
        <taxon>Bacteria</taxon>
        <taxon>Bacillati</taxon>
        <taxon>Bacillota</taxon>
        <taxon>Bacilli</taxon>
        <taxon>Bacillales</taxon>
        <taxon>Staphylococcaceae</taxon>
        <taxon>Staphylococcus</taxon>
    </lineage>
</organism>
<dbReference type="AlphaFoldDB" id="A0A5P8FSC4"/>
<dbReference type="SUPFAM" id="SSF48295">
    <property type="entry name" value="TrpR-like"/>
    <property type="match status" value="1"/>
</dbReference>
<dbReference type="EMBL" id="MN450304">
    <property type="protein sequence ID" value="QFQ33094.1"/>
    <property type="molecule type" value="Genomic_DNA"/>
</dbReference>
<protein>
    <submittedName>
        <fullName evidence="1">Transposase</fullName>
    </submittedName>
</protein>
<sequence length="49" mass="6067">MWVGDFILTRDRRTYIKDFKLQMVKLYENGKSRYEIIREYDLTLSIFSN</sequence>
<name>A0A5P8FSC4_STAAU</name>
<reference evidence="1" key="1">
    <citation type="submission" date="2019-09" db="EMBL/GenBank/DDBJ databases">
        <title>Enterotoxigenic potential and novel enterotoxin gene cluster (egc) type in different genomic backgrounds of Staphylococcus aureus strains isolated from raw milk.</title>
        <authorList>
            <person name="Fanelli F."/>
            <person name="Chieffi D."/>
            <person name="Cho G.-S."/>
            <person name="Schubert J."/>
            <person name="Blaiotta G."/>
            <person name="Franz C.M.A.P."/>
            <person name="Bania J."/>
            <person name="Fusco V."/>
        </authorList>
    </citation>
    <scope>NUCLEOTIDE SEQUENCE</scope>
    <source>
        <strain evidence="1">364P</strain>
    </source>
</reference>
<accession>A0A5P8FSC4</accession>
<evidence type="ECO:0000313" key="1">
    <source>
        <dbReference type="EMBL" id="QFQ33094.1"/>
    </source>
</evidence>